<feature type="compositionally biased region" description="Low complexity" evidence="1">
    <location>
        <begin position="79"/>
        <end position="92"/>
    </location>
</feature>
<dbReference type="Proteomes" id="UP001152795">
    <property type="component" value="Unassembled WGS sequence"/>
</dbReference>
<sequence length="92" mass="9997">MAENTLEIQTSYKDLQSLCGGEWELDTSLQNLSLEDEDEVDLGCMPLTSTPKKDSSGKHALTPNSKRQNEPSSKKLNASESPSSVSEFSGDC</sequence>
<keyword evidence="3" id="KW-1185">Reference proteome</keyword>
<feature type="non-terminal residue" evidence="2">
    <location>
        <position position="92"/>
    </location>
</feature>
<reference evidence="2" key="1">
    <citation type="submission" date="2020-04" db="EMBL/GenBank/DDBJ databases">
        <authorList>
            <person name="Alioto T."/>
            <person name="Alioto T."/>
            <person name="Gomez Garrido J."/>
        </authorList>
    </citation>
    <scope>NUCLEOTIDE SEQUENCE</scope>
    <source>
        <strain evidence="2">A484AB</strain>
    </source>
</reference>
<protein>
    <submittedName>
        <fullName evidence="2">Uncharacterized protein</fullName>
    </submittedName>
</protein>
<accession>A0A7D9EQR4</accession>
<comment type="caution">
    <text evidence="2">The sequence shown here is derived from an EMBL/GenBank/DDBJ whole genome shotgun (WGS) entry which is preliminary data.</text>
</comment>
<dbReference type="OrthoDB" id="6012858at2759"/>
<gene>
    <name evidence="2" type="ORF">PACLA_8A078437</name>
</gene>
<evidence type="ECO:0000256" key="1">
    <source>
        <dbReference type="SAM" id="MobiDB-lite"/>
    </source>
</evidence>
<evidence type="ECO:0000313" key="2">
    <source>
        <dbReference type="EMBL" id="CAB4013913.1"/>
    </source>
</evidence>
<evidence type="ECO:0000313" key="3">
    <source>
        <dbReference type="Proteomes" id="UP001152795"/>
    </source>
</evidence>
<dbReference type="EMBL" id="CACRXK020008071">
    <property type="protein sequence ID" value="CAB4013913.1"/>
    <property type="molecule type" value="Genomic_DNA"/>
</dbReference>
<dbReference type="AlphaFoldDB" id="A0A7D9EQR4"/>
<name>A0A7D9EQR4_PARCT</name>
<feature type="region of interest" description="Disordered" evidence="1">
    <location>
        <begin position="42"/>
        <end position="92"/>
    </location>
</feature>
<proteinExistence type="predicted"/>
<organism evidence="2 3">
    <name type="scientific">Paramuricea clavata</name>
    <name type="common">Red gorgonian</name>
    <name type="synonym">Violescent sea-whip</name>
    <dbReference type="NCBI Taxonomy" id="317549"/>
    <lineage>
        <taxon>Eukaryota</taxon>
        <taxon>Metazoa</taxon>
        <taxon>Cnidaria</taxon>
        <taxon>Anthozoa</taxon>
        <taxon>Octocorallia</taxon>
        <taxon>Malacalcyonacea</taxon>
        <taxon>Plexauridae</taxon>
        <taxon>Paramuricea</taxon>
    </lineage>
</organism>